<accession>A0A8J3DDZ0</accession>
<gene>
    <name evidence="2" type="ORF">GCM10007390_51410</name>
</gene>
<evidence type="ECO:0000313" key="2">
    <source>
        <dbReference type="EMBL" id="GHB88989.1"/>
    </source>
</evidence>
<dbReference type="AlphaFoldDB" id="A0A8J3DDZ0"/>
<sequence length="148" mass="17025">MKTNYIVIALFLFLSPLVSRAQTVFEVKFTSGLTQHRGALVLFDSGLGKMRVRYYAEGIGTQMVEQTVRFENTLNGYRVTGYNPVYPGTKVRHSTYIADNLYISRNEYGNFKVVNVDDRGVTAQASIRTVENAYERRRFLSDFDWELN</sequence>
<dbReference type="RefSeq" id="WP_189569289.1">
    <property type="nucleotide sequence ID" value="NZ_BMXF01000010.1"/>
</dbReference>
<dbReference type="EMBL" id="BMXF01000010">
    <property type="protein sequence ID" value="GHB88989.1"/>
    <property type="molecule type" value="Genomic_DNA"/>
</dbReference>
<keyword evidence="1" id="KW-0732">Signal</keyword>
<comment type="caution">
    <text evidence="2">The sequence shown here is derived from an EMBL/GenBank/DDBJ whole genome shotgun (WGS) entry which is preliminary data.</text>
</comment>
<feature type="chain" id="PRO_5035244950" evidence="1">
    <location>
        <begin position="22"/>
        <end position="148"/>
    </location>
</feature>
<dbReference type="Proteomes" id="UP000598271">
    <property type="component" value="Unassembled WGS sequence"/>
</dbReference>
<feature type="signal peptide" evidence="1">
    <location>
        <begin position="1"/>
        <end position="21"/>
    </location>
</feature>
<evidence type="ECO:0000313" key="3">
    <source>
        <dbReference type="Proteomes" id="UP000598271"/>
    </source>
</evidence>
<reference evidence="2 3" key="1">
    <citation type="journal article" date="2014" name="Int. J. Syst. Evol. Microbiol.">
        <title>Complete genome sequence of Corynebacterium casei LMG S-19264T (=DSM 44701T), isolated from a smear-ripened cheese.</title>
        <authorList>
            <consortium name="US DOE Joint Genome Institute (JGI-PGF)"/>
            <person name="Walter F."/>
            <person name="Albersmeier A."/>
            <person name="Kalinowski J."/>
            <person name="Ruckert C."/>
        </authorList>
    </citation>
    <scope>NUCLEOTIDE SEQUENCE [LARGE SCALE GENOMIC DNA]</scope>
    <source>
        <strain evidence="2 3">KCTC 12866</strain>
    </source>
</reference>
<name>A0A8J3DDZ0_9BACT</name>
<evidence type="ECO:0000256" key="1">
    <source>
        <dbReference type="SAM" id="SignalP"/>
    </source>
</evidence>
<organism evidence="2 3">
    <name type="scientific">Persicitalea jodogahamensis</name>
    <dbReference type="NCBI Taxonomy" id="402147"/>
    <lineage>
        <taxon>Bacteria</taxon>
        <taxon>Pseudomonadati</taxon>
        <taxon>Bacteroidota</taxon>
        <taxon>Cytophagia</taxon>
        <taxon>Cytophagales</taxon>
        <taxon>Spirosomataceae</taxon>
        <taxon>Persicitalea</taxon>
    </lineage>
</organism>
<proteinExistence type="predicted"/>
<keyword evidence="3" id="KW-1185">Reference proteome</keyword>
<protein>
    <submittedName>
        <fullName evidence="2">Uncharacterized protein</fullName>
    </submittedName>
</protein>